<gene>
    <name evidence="1" type="ORF">BGZ65_005554</name>
</gene>
<organism evidence="1 2">
    <name type="scientific">Modicella reniformis</name>
    <dbReference type="NCBI Taxonomy" id="1440133"/>
    <lineage>
        <taxon>Eukaryota</taxon>
        <taxon>Fungi</taxon>
        <taxon>Fungi incertae sedis</taxon>
        <taxon>Mucoromycota</taxon>
        <taxon>Mortierellomycotina</taxon>
        <taxon>Mortierellomycetes</taxon>
        <taxon>Mortierellales</taxon>
        <taxon>Mortierellaceae</taxon>
        <taxon>Modicella</taxon>
    </lineage>
</organism>
<keyword evidence="2" id="KW-1185">Reference proteome</keyword>
<proteinExistence type="predicted"/>
<dbReference type="EMBL" id="JAAAHW010010145">
    <property type="protein sequence ID" value="KAF9929954.1"/>
    <property type="molecule type" value="Genomic_DNA"/>
</dbReference>
<evidence type="ECO:0000313" key="1">
    <source>
        <dbReference type="EMBL" id="KAF9929954.1"/>
    </source>
</evidence>
<reference evidence="1" key="1">
    <citation type="journal article" date="2020" name="Fungal Divers.">
        <title>Resolving the Mortierellaceae phylogeny through synthesis of multi-gene phylogenetics and phylogenomics.</title>
        <authorList>
            <person name="Vandepol N."/>
            <person name="Liber J."/>
            <person name="Desiro A."/>
            <person name="Na H."/>
            <person name="Kennedy M."/>
            <person name="Barry K."/>
            <person name="Grigoriev I.V."/>
            <person name="Miller A.N."/>
            <person name="O'Donnell K."/>
            <person name="Stajich J.E."/>
            <person name="Bonito G."/>
        </authorList>
    </citation>
    <scope>NUCLEOTIDE SEQUENCE</scope>
    <source>
        <strain evidence="1">MES-2147</strain>
    </source>
</reference>
<evidence type="ECO:0000313" key="2">
    <source>
        <dbReference type="Proteomes" id="UP000749646"/>
    </source>
</evidence>
<dbReference type="InterPro" id="IPR032675">
    <property type="entry name" value="LRR_dom_sf"/>
</dbReference>
<dbReference type="Gene3D" id="3.80.10.10">
    <property type="entry name" value="Ribonuclease Inhibitor"/>
    <property type="match status" value="1"/>
</dbReference>
<sequence length="338" mass="38029">MSIRHNGLYDHVIKYINNNPGLRLLGEVYYLQLETAYADAFSNLRRLNHLQIQLKDQNYQEYHRRLLEPVSTTLTSLRLVRLNGPLGLRGLVFPNLKRLEPVLCDPQGLQDLLQGCPNLEDFIGMGDSNPECTINLMNGLKSGACPTLKNLEFNVYHDQMEDFAEMLENRSGLQMLKLGVVSVNARFANAINHHASSLTCLSIRKLGSGLILPFILTIVGSCGQLKDVTVEAVKNEAIDLLMSRDNWENPDALESLALRGKPISLRGNDVDMSTRETIIIGIDEPLEPLIDGWKRSRGTKLDRQSREYLTALFQIAQGYSRLQTITINDVVYHKVSAQ</sequence>
<dbReference type="SUPFAM" id="SSF52047">
    <property type="entry name" value="RNI-like"/>
    <property type="match status" value="1"/>
</dbReference>
<protein>
    <submittedName>
        <fullName evidence="1">Uncharacterized protein</fullName>
    </submittedName>
</protein>
<dbReference type="AlphaFoldDB" id="A0A9P6IKF3"/>
<dbReference type="OrthoDB" id="2384330at2759"/>
<dbReference type="Proteomes" id="UP000749646">
    <property type="component" value="Unassembled WGS sequence"/>
</dbReference>
<accession>A0A9P6IKF3</accession>
<name>A0A9P6IKF3_9FUNG</name>
<comment type="caution">
    <text evidence="1">The sequence shown here is derived from an EMBL/GenBank/DDBJ whole genome shotgun (WGS) entry which is preliminary data.</text>
</comment>